<proteinExistence type="predicted"/>
<organism evidence="1 2">
    <name type="scientific">Rhizophagus irregularis</name>
    <dbReference type="NCBI Taxonomy" id="588596"/>
    <lineage>
        <taxon>Eukaryota</taxon>
        <taxon>Fungi</taxon>
        <taxon>Fungi incertae sedis</taxon>
        <taxon>Mucoromycota</taxon>
        <taxon>Glomeromycotina</taxon>
        <taxon>Glomeromycetes</taxon>
        <taxon>Glomerales</taxon>
        <taxon>Glomeraceae</taxon>
        <taxon>Rhizophagus</taxon>
    </lineage>
</organism>
<dbReference type="AlphaFoldDB" id="A0A2N0PP52"/>
<evidence type="ECO:0000313" key="1">
    <source>
        <dbReference type="EMBL" id="PKC08612.1"/>
    </source>
</evidence>
<dbReference type="VEuPathDB" id="FungiDB:RhiirA1_508752"/>
<gene>
    <name evidence="1" type="ORF">RhiirA5_416709</name>
</gene>
<protein>
    <submittedName>
        <fullName evidence="1">Uncharacterized protein</fullName>
    </submittedName>
</protein>
<reference evidence="1 2" key="2">
    <citation type="submission" date="2017-09" db="EMBL/GenBank/DDBJ databases">
        <title>Extensive intraspecific genome diversity in a model arbuscular mycorrhizal fungus.</title>
        <authorList>
            <person name="Chen E.C."/>
            <person name="Morin E."/>
            <person name="Beaudet D."/>
            <person name="Noel J."/>
            <person name="Ndikumana S."/>
            <person name="Charron P."/>
            <person name="St-Onge C."/>
            <person name="Giorgi J."/>
            <person name="Grigoriev I.V."/>
            <person name="Roux C."/>
            <person name="Martin F.M."/>
            <person name="Corradi N."/>
        </authorList>
    </citation>
    <scope>NUCLEOTIDE SEQUENCE [LARGE SCALE GENOMIC DNA]</scope>
    <source>
        <strain evidence="1 2">A5</strain>
    </source>
</reference>
<dbReference type="Proteomes" id="UP000232722">
    <property type="component" value="Unassembled WGS sequence"/>
</dbReference>
<dbReference type="VEuPathDB" id="FungiDB:FUN_017392"/>
<dbReference type="VEuPathDB" id="FungiDB:RhiirFUN_022705"/>
<dbReference type="EMBL" id="LLXJ01000530">
    <property type="protein sequence ID" value="PKC08612.1"/>
    <property type="molecule type" value="Genomic_DNA"/>
</dbReference>
<sequence length="156" mass="18679">MGMQYQIENVDNLKKKCEEAMKIVSSCGDFTKNYFSIKREKFNDVIMQWQTNYPDLYRELEQWKKVPRLFTHEILVLLRKNKSKKVECIFLKIYESQGTDILNCIDIYRNYPKPSKITKVRNIIFKRKSEKIFNELLKSQPKTMAALILGLKISWK</sequence>
<evidence type="ECO:0000313" key="2">
    <source>
        <dbReference type="Proteomes" id="UP000232722"/>
    </source>
</evidence>
<accession>A0A2N0PP52</accession>
<name>A0A2N0PP52_9GLOM</name>
<reference evidence="1 2" key="1">
    <citation type="submission" date="2016-04" db="EMBL/GenBank/DDBJ databases">
        <title>Genome analyses suggest a sexual origin of heterokaryosis in a supposedly ancient asexual fungus.</title>
        <authorList>
            <person name="Ropars J."/>
            <person name="Sedzielewska K."/>
            <person name="Noel J."/>
            <person name="Charron P."/>
            <person name="Farinelli L."/>
            <person name="Marton T."/>
            <person name="Kruger M."/>
            <person name="Pelin A."/>
            <person name="Brachmann A."/>
            <person name="Corradi N."/>
        </authorList>
    </citation>
    <scope>NUCLEOTIDE SEQUENCE [LARGE SCALE GENOMIC DNA]</scope>
    <source>
        <strain evidence="1 2">A5</strain>
    </source>
</reference>
<comment type="caution">
    <text evidence="1">The sequence shown here is derived from an EMBL/GenBank/DDBJ whole genome shotgun (WGS) entry which is preliminary data.</text>
</comment>